<evidence type="ECO:0000313" key="2">
    <source>
        <dbReference type="EMBL" id="SPP74717.1"/>
    </source>
</evidence>
<evidence type="ECO:0000256" key="1">
    <source>
        <dbReference type="SAM" id="SignalP"/>
    </source>
</evidence>
<dbReference type="AlphaFoldDB" id="A0A3B0J1D7"/>
<dbReference type="Proteomes" id="UP000268350">
    <property type="component" value="Unassembled WGS sequence"/>
</dbReference>
<organism evidence="2 3">
    <name type="scientific">Drosophila guanche</name>
    <name type="common">Fruit fly</name>
    <dbReference type="NCBI Taxonomy" id="7266"/>
    <lineage>
        <taxon>Eukaryota</taxon>
        <taxon>Metazoa</taxon>
        <taxon>Ecdysozoa</taxon>
        <taxon>Arthropoda</taxon>
        <taxon>Hexapoda</taxon>
        <taxon>Insecta</taxon>
        <taxon>Pterygota</taxon>
        <taxon>Neoptera</taxon>
        <taxon>Endopterygota</taxon>
        <taxon>Diptera</taxon>
        <taxon>Brachycera</taxon>
        <taxon>Muscomorpha</taxon>
        <taxon>Ephydroidea</taxon>
        <taxon>Drosophilidae</taxon>
        <taxon>Drosophila</taxon>
        <taxon>Sophophora</taxon>
    </lineage>
</organism>
<dbReference type="EMBL" id="OUUW01000001">
    <property type="protein sequence ID" value="SPP74717.1"/>
    <property type="molecule type" value="Genomic_DNA"/>
</dbReference>
<sequence length="178" mass="20487">MSAKVGVSVLLIVVACSTSEVAARIEFTNLVCTSLDKAFSDFEYCYLRSVNRTYKYFSIKSVFYQSPITKVKVNLSLHKRFNGYRPFLYNVTVDACRFLRNPRSNPILNFFYGFITPYIGKVSCPFKNSLSYDKIAAEWINKQVTAVLPFPEGDYMIEVNWMAYDINRAITKFYATLS</sequence>
<feature type="chain" id="PRO_5017303144" description="MD-2-related lipid-recognition domain-containing protein" evidence="1">
    <location>
        <begin position="24"/>
        <end position="178"/>
    </location>
</feature>
<reference evidence="3" key="1">
    <citation type="submission" date="2018-01" db="EMBL/GenBank/DDBJ databases">
        <authorList>
            <person name="Alioto T."/>
            <person name="Alioto T."/>
        </authorList>
    </citation>
    <scope>NUCLEOTIDE SEQUENCE [LARGE SCALE GENOMIC DNA]</scope>
</reference>
<dbReference type="PANTHER" id="PTHR20898">
    <property type="entry name" value="DAEDALUS ON 3-RELATED-RELATED"/>
    <property type="match status" value="1"/>
</dbReference>
<dbReference type="PANTHER" id="PTHR20898:SF0">
    <property type="entry name" value="DAEDALUS ON 3-RELATED"/>
    <property type="match status" value="1"/>
</dbReference>
<dbReference type="Pfam" id="PF06477">
    <property type="entry name" value="DUF1091"/>
    <property type="match status" value="1"/>
</dbReference>
<evidence type="ECO:0008006" key="4">
    <source>
        <dbReference type="Google" id="ProtNLM"/>
    </source>
</evidence>
<evidence type="ECO:0000313" key="3">
    <source>
        <dbReference type="Proteomes" id="UP000268350"/>
    </source>
</evidence>
<proteinExistence type="predicted"/>
<feature type="signal peptide" evidence="1">
    <location>
        <begin position="1"/>
        <end position="23"/>
    </location>
</feature>
<gene>
    <name evidence="2" type="ORF">DGUA_6G002393</name>
</gene>
<dbReference type="OMA" id="GNYMFQT"/>
<accession>A0A3B0J1D7</accession>
<keyword evidence="1" id="KW-0732">Signal</keyword>
<name>A0A3B0J1D7_DROGU</name>
<dbReference type="PROSITE" id="PS51257">
    <property type="entry name" value="PROKAR_LIPOPROTEIN"/>
    <property type="match status" value="1"/>
</dbReference>
<dbReference type="SMART" id="SM00697">
    <property type="entry name" value="DM8"/>
    <property type="match status" value="1"/>
</dbReference>
<protein>
    <recommendedName>
        <fullName evidence="4">MD-2-related lipid-recognition domain-containing protein</fullName>
    </recommendedName>
</protein>
<dbReference type="InterPro" id="IPR010512">
    <property type="entry name" value="DUF1091"/>
</dbReference>
<keyword evidence="3" id="KW-1185">Reference proteome</keyword>
<dbReference type="OrthoDB" id="7834078at2759"/>